<feature type="chain" id="PRO_5009110509" description="Secreted protein" evidence="2">
    <location>
        <begin position="22"/>
        <end position="386"/>
    </location>
</feature>
<dbReference type="GeneID" id="94583464"/>
<feature type="signal peptide" evidence="2">
    <location>
        <begin position="1"/>
        <end position="21"/>
    </location>
</feature>
<sequence length="386" mass="40000">MNKSLLLVLQLRHIMLEGVDSVGSNQLEHEIGQLHGGQVQIVEGLSRRINLLAQELSLDLVGGVGGPPDGLGGLGVSLVQSLGQLNVSYLLSQGLGNHVNDLLLGELLGAVQLKGLGNGGVVEADSLESGSHVNHVHGVGGLLELVGGHQTGRSGHSVQEPLVLPSKHGGRSHNGGPGHNVLGDLLAQTLGVVELGGRVNLGVERRHVDVSSNVVFLDCLCDSSGSLNVHVVVVEVLGLVLPANQVDHNVRVTHRLVDGLQVSQVHFQKVDHAQVSGHLEMSLGHLLSVRHHHRGSMLGQLGSQVAAQEAVGSKHGRGVAGSRRPATGTLGNQSLAGPGDVDVLGQVLERVHEPHGGGDGLERLHSTGSSQHCVVVMLVNSCCGGE</sequence>
<reference evidence="3 4" key="1">
    <citation type="journal article" date="2016" name="PLoS ONE">
        <title>Sequence Assembly of Yarrowia lipolytica Strain W29/CLIB89 Shows Transposable Element Diversity.</title>
        <authorList>
            <person name="Magnan C."/>
            <person name="Yu J."/>
            <person name="Chang I."/>
            <person name="Jahn E."/>
            <person name="Kanomata Y."/>
            <person name="Wu J."/>
            <person name="Zeller M."/>
            <person name="Oakes M."/>
            <person name="Baldi P."/>
            <person name="Sandmeyer S."/>
        </authorList>
    </citation>
    <scope>NUCLEOTIDE SEQUENCE [LARGE SCALE GENOMIC DNA]</scope>
    <source>
        <strain evidence="4">CLIB89(W29)</strain>
    </source>
</reference>
<proteinExistence type="predicted"/>
<evidence type="ECO:0000313" key="4">
    <source>
        <dbReference type="Proteomes" id="UP000182444"/>
    </source>
</evidence>
<feature type="region of interest" description="Disordered" evidence="1">
    <location>
        <begin position="315"/>
        <end position="335"/>
    </location>
</feature>
<accession>A0A1D8NG39</accession>
<dbReference type="AlphaFoldDB" id="A0A1D8NG39"/>
<dbReference type="VEuPathDB" id="FungiDB:YALI1_D32550g"/>
<evidence type="ECO:0000313" key="3">
    <source>
        <dbReference type="EMBL" id="AOW04592.1"/>
    </source>
</evidence>
<organism evidence="3 4">
    <name type="scientific">Yarrowia lipolytica</name>
    <name type="common">Candida lipolytica</name>
    <dbReference type="NCBI Taxonomy" id="4952"/>
    <lineage>
        <taxon>Eukaryota</taxon>
        <taxon>Fungi</taxon>
        <taxon>Dikarya</taxon>
        <taxon>Ascomycota</taxon>
        <taxon>Saccharomycotina</taxon>
        <taxon>Dipodascomycetes</taxon>
        <taxon>Dipodascales</taxon>
        <taxon>Dipodascales incertae sedis</taxon>
        <taxon>Yarrowia</taxon>
    </lineage>
</organism>
<dbReference type="RefSeq" id="XP_068138954.1">
    <property type="nucleotide sequence ID" value="XM_068282853.1"/>
</dbReference>
<protein>
    <recommendedName>
        <fullName evidence="5">Secreted protein</fullName>
    </recommendedName>
</protein>
<evidence type="ECO:0000256" key="2">
    <source>
        <dbReference type="SAM" id="SignalP"/>
    </source>
</evidence>
<keyword evidence="2" id="KW-0732">Signal</keyword>
<evidence type="ECO:0000256" key="1">
    <source>
        <dbReference type="SAM" id="MobiDB-lite"/>
    </source>
</evidence>
<gene>
    <name evidence="3" type="ORF">YALI1_D32550g</name>
</gene>
<dbReference type="Proteomes" id="UP000182444">
    <property type="component" value="Chromosome 1D"/>
</dbReference>
<evidence type="ECO:0008006" key="5">
    <source>
        <dbReference type="Google" id="ProtNLM"/>
    </source>
</evidence>
<dbReference type="EMBL" id="CP017556">
    <property type="protein sequence ID" value="AOW04592.1"/>
    <property type="molecule type" value="Genomic_DNA"/>
</dbReference>
<name>A0A1D8NG39_YARLL</name>